<evidence type="ECO:0000313" key="2">
    <source>
        <dbReference type="EMBL" id="KAJ1204378.1"/>
    </source>
</evidence>
<proteinExistence type="predicted"/>
<feature type="region of interest" description="Disordered" evidence="1">
    <location>
        <begin position="1"/>
        <end position="63"/>
    </location>
</feature>
<name>A0AAV7VRR6_PLEWA</name>
<keyword evidence="3" id="KW-1185">Reference proteome</keyword>
<dbReference type="Proteomes" id="UP001066276">
    <property type="component" value="Chromosome 2_1"/>
</dbReference>
<reference evidence="2" key="1">
    <citation type="journal article" date="2022" name="bioRxiv">
        <title>Sequencing and chromosome-scale assembly of the giantPleurodeles waltlgenome.</title>
        <authorList>
            <person name="Brown T."/>
            <person name="Elewa A."/>
            <person name="Iarovenko S."/>
            <person name="Subramanian E."/>
            <person name="Araus A.J."/>
            <person name="Petzold A."/>
            <person name="Susuki M."/>
            <person name="Suzuki K.-i.T."/>
            <person name="Hayashi T."/>
            <person name="Toyoda A."/>
            <person name="Oliveira C."/>
            <person name="Osipova E."/>
            <person name="Leigh N.D."/>
            <person name="Simon A."/>
            <person name="Yun M.H."/>
        </authorList>
    </citation>
    <scope>NUCLEOTIDE SEQUENCE</scope>
    <source>
        <strain evidence="2">20211129_DDA</strain>
        <tissue evidence="2">Liver</tissue>
    </source>
</reference>
<accession>A0AAV7VRR6</accession>
<gene>
    <name evidence="2" type="ORF">NDU88_008156</name>
</gene>
<dbReference type="AlphaFoldDB" id="A0AAV7VRR6"/>
<dbReference type="EMBL" id="JANPWB010000003">
    <property type="protein sequence ID" value="KAJ1204378.1"/>
    <property type="molecule type" value="Genomic_DNA"/>
</dbReference>
<evidence type="ECO:0000313" key="3">
    <source>
        <dbReference type="Proteomes" id="UP001066276"/>
    </source>
</evidence>
<organism evidence="2 3">
    <name type="scientific">Pleurodeles waltl</name>
    <name type="common">Iberian ribbed newt</name>
    <dbReference type="NCBI Taxonomy" id="8319"/>
    <lineage>
        <taxon>Eukaryota</taxon>
        <taxon>Metazoa</taxon>
        <taxon>Chordata</taxon>
        <taxon>Craniata</taxon>
        <taxon>Vertebrata</taxon>
        <taxon>Euteleostomi</taxon>
        <taxon>Amphibia</taxon>
        <taxon>Batrachia</taxon>
        <taxon>Caudata</taxon>
        <taxon>Salamandroidea</taxon>
        <taxon>Salamandridae</taxon>
        <taxon>Pleurodelinae</taxon>
        <taxon>Pleurodeles</taxon>
    </lineage>
</organism>
<evidence type="ECO:0000256" key="1">
    <source>
        <dbReference type="SAM" id="MobiDB-lite"/>
    </source>
</evidence>
<comment type="caution">
    <text evidence="2">The sequence shown here is derived from an EMBL/GenBank/DDBJ whole genome shotgun (WGS) entry which is preliminary data.</text>
</comment>
<sequence>MPSREAAAFRDPPWASRRQREPWRGGGEWAATPIDPAAVALSGPTQGSRSPLEDQPGAYGGQRHLESPLEWCASDLILPSAAPISAGAYT</sequence>
<protein>
    <submittedName>
        <fullName evidence="2">Uncharacterized protein</fullName>
    </submittedName>
</protein>